<sequence length="125" mass="14160">MPYIHILEQQTWLTAGLRRAFPEWQSHILYRDTADGLSALDQFPGPGLQLLDFEALPREAARAISRNASPEGPVQVAIIGREQRPLRWEILQTGCPCLLQKPFPIVQIAEVCRQLLENQTVTAFK</sequence>
<reference evidence="2" key="1">
    <citation type="submission" date="2011-02" db="EMBL/GenBank/DDBJ databases">
        <title>The complete genome of Planctomyces brasiliensis DSM 5305.</title>
        <authorList>
            <person name="Lucas S."/>
            <person name="Copeland A."/>
            <person name="Lapidus A."/>
            <person name="Bruce D."/>
            <person name="Goodwin L."/>
            <person name="Pitluck S."/>
            <person name="Kyrpides N."/>
            <person name="Mavromatis K."/>
            <person name="Pagani I."/>
            <person name="Ivanova N."/>
            <person name="Ovchinnikova G."/>
            <person name="Lu M."/>
            <person name="Detter J.C."/>
            <person name="Han C."/>
            <person name="Land M."/>
            <person name="Hauser L."/>
            <person name="Markowitz V."/>
            <person name="Cheng J.-F."/>
            <person name="Hugenholtz P."/>
            <person name="Woyke T."/>
            <person name="Wu D."/>
            <person name="Tindall B."/>
            <person name="Pomrenke H.G."/>
            <person name="Brambilla E."/>
            <person name="Klenk H.-P."/>
            <person name="Eisen J.A."/>
        </authorList>
    </citation>
    <scope>NUCLEOTIDE SEQUENCE [LARGE SCALE GENOMIC DNA]</scope>
    <source>
        <strain evidence="2">ATCC 49424 / DSM 5305 / JCM 21570 / NBRC 103401 / IFAM 1448</strain>
    </source>
</reference>
<gene>
    <name evidence="1" type="ordered locus">Plabr_0858</name>
</gene>
<dbReference type="RefSeq" id="WP_013627221.1">
    <property type="nucleotide sequence ID" value="NC_015174.1"/>
</dbReference>
<dbReference type="Proteomes" id="UP000006860">
    <property type="component" value="Chromosome"/>
</dbReference>
<evidence type="ECO:0000313" key="1">
    <source>
        <dbReference type="EMBL" id="ADY58481.1"/>
    </source>
</evidence>
<name>F0SHP3_RUBBR</name>
<protein>
    <recommendedName>
        <fullName evidence="3">Response regulatory domain-containing protein</fullName>
    </recommendedName>
</protein>
<evidence type="ECO:0008006" key="3">
    <source>
        <dbReference type="Google" id="ProtNLM"/>
    </source>
</evidence>
<accession>F0SHP3</accession>
<dbReference type="KEGG" id="pbs:Plabr_0858"/>
<dbReference type="STRING" id="756272.Plabr_0858"/>
<dbReference type="AlphaFoldDB" id="F0SHP3"/>
<proteinExistence type="predicted"/>
<evidence type="ECO:0000313" key="2">
    <source>
        <dbReference type="Proteomes" id="UP000006860"/>
    </source>
</evidence>
<keyword evidence="2" id="KW-1185">Reference proteome</keyword>
<organism evidence="1 2">
    <name type="scientific">Rubinisphaera brasiliensis (strain ATCC 49424 / DSM 5305 / JCM 21570 / IAM 15109 / NBRC 103401 / IFAM 1448)</name>
    <name type="common">Planctomyces brasiliensis</name>
    <dbReference type="NCBI Taxonomy" id="756272"/>
    <lineage>
        <taxon>Bacteria</taxon>
        <taxon>Pseudomonadati</taxon>
        <taxon>Planctomycetota</taxon>
        <taxon>Planctomycetia</taxon>
        <taxon>Planctomycetales</taxon>
        <taxon>Planctomycetaceae</taxon>
        <taxon>Rubinisphaera</taxon>
    </lineage>
</organism>
<dbReference type="HOGENOM" id="CLU_1991027_0_0_0"/>
<dbReference type="EMBL" id="CP002546">
    <property type="protein sequence ID" value="ADY58481.1"/>
    <property type="molecule type" value="Genomic_DNA"/>
</dbReference>
<dbReference type="InterPro" id="IPR011006">
    <property type="entry name" value="CheY-like_superfamily"/>
</dbReference>
<dbReference type="SUPFAM" id="SSF52172">
    <property type="entry name" value="CheY-like"/>
    <property type="match status" value="1"/>
</dbReference>